<sequence length="282" mass="31454">MDAPNSGSYQGEDPPKEQRPLMDAVSVTPFDRPPVIERLQGNVGKRKSTTPQKFVGEKLVRYSYPELPHDVSLKYDREEDLFKAHMMDSAISYLGADALRPFLPHPSISAMNPLFTQPYPLGPRDAPPPPPTLLEFPPTSNSPIALARPKNPQPPLGESPSNSRPDSAESELNSPPERTGHPPNHIPRPESSPAYGREESQEGAADRAFRGGAFRVFAGDGREVKAFRCGHCRVLFLDHVMYTIHMGCHGYRDPLECNICGHHSQDRYEFSSHIVRGEHTFR</sequence>
<dbReference type="OrthoDB" id="654211at2759"/>
<evidence type="ECO:0000313" key="4">
    <source>
        <dbReference type="Proteomes" id="UP001046870"/>
    </source>
</evidence>
<evidence type="ECO:0000256" key="1">
    <source>
        <dbReference type="SAM" id="MobiDB-lite"/>
    </source>
</evidence>
<dbReference type="SMART" id="SM00355">
    <property type="entry name" value="ZnF_C2H2"/>
    <property type="match status" value="2"/>
</dbReference>
<dbReference type="InterPro" id="IPR028440">
    <property type="entry name" value="TRPS1"/>
</dbReference>
<feature type="compositionally biased region" description="Basic and acidic residues" evidence="1">
    <location>
        <begin position="196"/>
        <end position="205"/>
    </location>
</feature>
<organism evidence="3 4">
    <name type="scientific">Megalops atlanticus</name>
    <name type="common">Tarpon</name>
    <name type="synonym">Clupea gigantea</name>
    <dbReference type="NCBI Taxonomy" id="7932"/>
    <lineage>
        <taxon>Eukaryota</taxon>
        <taxon>Metazoa</taxon>
        <taxon>Chordata</taxon>
        <taxon>Craniata</taxon>
        <taxon>Vertebrata</taxon>
        <taxon>Euteleostomi</taxon>
        <taxon>Actinopterygii</taxon>
        <taxon>Neopterygii</taxon>
        <taxon>Teleostei</taxon>
        <taxon>Elopiformes</taxon>
        <taxon>Megalopidae</taxon>
        <taxon>Megalops</taxon>
    </lineage>
</organism>
<protein>
    <recommendedName>
        <fullName evidence="2">C2H2-type domain-containing protein</fullName>
    </recommendedName>
</protein>
<dbReference type="InterPro" id="IPR036236">
    <property type="entry name" value="Znf_C2H2_sf"/>
</dbReference>
<dbReference type="PANTHER" id="PTHR47034">
    <property type="entry name" value="ZINC FINGER TRANSCRIPTION FACTOR TRPS1"/>
    <property type="match status" value="1"/>
</dbReference>
<dbReference type="GO" id="GO:0003700">
    <property type="term" value="F:DNA-binding transcription factor activity"/>
    <property type="evidence" value="ECO:0007669"/>
    <property type="project" value="InterPro"/>
</dbReference>
<evidence type="ECO:0000313" key="3">
    <source>
        <dbReference type="EMBL" id="KAG7467538.1"/>
    </source>
</evidence>
<comment type="caution">
    <text evidence="3">The sequence shown here is derived from an EMBL/GenBank/DDBJ whole genome shotgun (WGS) entry which is preliminary data.</text>
</comment>
<accession>A0A9D3T3B1</accession>
<feature type="compositionally biased region" description="Polar residues" evidence="1">
    <location>
        <begin position="159"/>
        <end position="173"/>
    </location>
</feature>
<name>A0A9D3T3B1_MEGAT</name>
<gene>
    <name evidence="3" type="ORF">MATL_G00154900</name>
</gene>
<dbReference type="AlphaFoldDB" id="A0A9D3T3B1"/>
<dbReference type="EMBL" id="JAFDVH010000012">
    <property type="protein sequence ID" value="KAG7467538.1"/>
    <property type="molecule type" value="Genomic_DNA"/>
</dbReference>
<evidence type="ECO:0000259" key="2">
    <source>
        <dbReference type="PROSITE" id="PS00028"/>
    </source>
</evidence>
<dbReference type="SUPFAM" id="SSF81995">
    <property type="entry name" value="beta-sandwich domain of Sec23/24"/>
    <property type="match status" value="1"/>
</dbReference>
<feature type="region of interest" description="Disordered" evidence="1">
    <location>
        <begin position="119"/>
        <end position="205"/>
    </location>
</feature>
<dbReference type="PANTHER" id="PTHR47034:SF2">
    <property type="entry name" value="IKAROS FAMILY ZINC FINGER 4"/>
    <property type="match status" value="1"/>
</dbReference>
<keyword evidence="4" id="KW-1185">Reference proteome</keyword>
<feature type="region of interest" description="Disordered" evidence="1">
    <location>
        <begin position="1"/>
        <end position="32"/>
    </location>
</feature>
<dbReference type="Proteomes" id="UP001046870">
    <property type="component" value="Chromosome 12"/>
</dbReference>
<dbReference type="GO" id="GO:0005634">
    <property type="term" value="C:nucleus"/>
    <property type="evidence" value="ECO:0007669"/>
    <property type="project" value="InterPro"/>
</dbReference>
<dbReference type="SUPFAM" id="SSF57667">
    <property type="entry name" value="beta-beta-alpha zinc fingers"/>
    <property type="match status" value="1"/>
</dbReference>
<dbReference type="PROSITE" id="PS00028">
    <property type="entry name" value="ZINC_FINGER_C2H2_1"/>
    <property type="match status" value="1"/>
</dbReference>
<feature type="domain" description="C2H2-type" evidence="2">
    <location>
        <begin position="229"/>
        <end position="249"/>
    </location>
</feature>
<proteinExistence type="predicted"/>
<dbReference type="InterPro" id="IPR013087">
    <property type="entry name" value="Znf_C2H2_type"/>
</dbReference>
<reference evidence="3" key="1">
    <citation type="submission" date="2021-01" db="EMBL/GenBank/DDBJ databases">
        <authorList>
            <person name="Zahm M."/>
            <person name="Roques C."/>
            <person name="Cabau C."/>
            <person name="Klopp C."/>
            <person name="Donnadieu C."/>
            <person name="Jouanno E."/>
            <person name="Lampietro C."/>
            <person name="Louis A."/>
            <person name="Herpin A."/>
            <person name="Echchiki A."/>
            <person name="Berthelot C."/>
            <person name="Parey E."/>
            <person name="Roest-Crollius H."/>
            <person name="Braasch I."/>
            <person name="Postlethwait J."/>
            <person name="Bobe J."/>
            <person name="Montfort J."/>
            <person name="Bouchez O."/>
            <person name="Begum T."/>
            <person name="Mejri S."/>
            <person name="Adams A."/>
            <person name="Chen W.-J."/>
            <person name="Guiguen Y."/>
        </authorList>
    </citation>
    <scope>NUCLEOTIDE SEQUENCE</scope>
    <source>
        <strain evidence="3">YG-15Mar2019-1</strain>
        <tissue evidence="3">Brain</tissue>
    </source>
</reference>